<dbReference type="EC" id="3.2.1.22" evidence="4"/>
<dbReference type="InterPro" id="IPR002252">
    <property type="entry name" value="Glyco_hydro_36"/>
</dbReference>
<evidence type="ECO:0000313" key="5">
    <source>
        <dbReference type="Proteomes" id="UP001256588"/>
    </source>
</evidence>
<feature type="chain" id="PRO_5045488832" evidence="3">
    <location>
        <begin position="29"/>
        <end position="697"/>
    </location>
</feature>
<dbReference type="InterPro" id="IPR006311">
    <property type="entry name" value="TAT_signal"/>
</dbReference>
<protein>
    <submittedName>
        <fullName evidence="4">Alpha-galactosidase</fullName>
        <ecNumber evidence="4">3.2.1.22</ecNumber>
    </submittedName>
</protein>
<dbReference type="Gene3D" id="3.20.20.70">
    <property type="entry name" value="Aldolase class I"/>
    <property type="match status" value="1"/>
</dbReference>
<dbReference type="InterPro" id="IPR050985">
    <property type="entry name" value="Alpha-glycosidase_related"/>
</dbReference>
<keyword evidence="3" id="KW-0732">Signal</keyword>
<dbReference type="Pfam" id="PF02065">
    <property type="entry name" value="Melibiase"/>
    <property type="match status" value="1"/>
</dbReference>
<dbReference type="Proteomes" id="UP001256588">
    <property type="component" value="Unassembled WGS sequence"/>
</dbReference>
<dbReference type="InterPro" id="IPR017853">
    <property type="entry name" value="GH"/>
</dbReference>
<dbReference type="EMBL" id="JAVDWO010000001">
    <property type="protein sequence ID" value="MDR7191663.1"/>
    <property type="molecule type" value="Genomic_DNA"/>
</dbReference>
<name>A0ABU1XSD8_9GAMM</name>
<dbReference type="CDD" id="cd14791">
    <property type="entry name" value="GH36"/>
    <property type="match status" value="1"/>
</dbReference>
<accession>A0ABU1XSD8</accession>
<evidence type="ECO:0000256" key="1">
    <source>
        <dbReference type="ARBA" id="ARBA00022801"/>
    </source>
</evidence>
<evidence type="ECO:0000256" key="2">
    <source>
        <dbReference type="ARBA" id="ARBA00023295"/>
    </source>
</evidence>
<comment type="caution">
    <text evidence="4">The sequence shown here is derived from an EMBL/GenBank/DDBJ whole genome shotgun (WGS) entry which is preliminary data.</text>
</comment>
<keyword evidence="5" id="KW-1185">Reference proteome</keyword>
<evidence type="ECO:0000313" key="4">
    <source>
        <dbReference type="EMBL" id="MDR7191663.1"/>
    </source>
</evidence>
<feature type="signal peptide" evidence="3">
    <location>
        <begin position="1"/>
        <end position="28"/>
    </location>
</feature>
<gene>
    <name evidence="4" type="ORF">J2W68_000365</name>
</gene>
<reference evidence="4 5" key="1">
    <citation type="submission" date="2023-07" db="EMBL/GenBank/DDBJ databases">
        <title>Sorghum-associated microbial communities from plants grown in Nebraska, USA.</title>
        <authorList>
            <person name="Schachtman D."/>
        </authorList>
    </citation>
    <scope>NUCLEOTIDE SEQUENCE [LARGE SCALE GENOMIC DNA]</scope>
    <source>
        <strain evidence="4 5">4099</strain>
    </source>
</reference>
<proteinExistence type="predicted"/>
<evidence type="ECO:0000256" key="3">
    <source>
        <dbReference type="SAM" id="SignalP"/>
    </source>
</evidence>
<dbReference type="RefSeq" id="WP_310232139.1">
    <property type="nucleotide sequence ID" value="NZ_JAVDWO010000001.1"/>
</dbReference>
<keyword evidence="1 4" id="KW-0378">Hydrolase</keyword>
<keyword evidence="2 4" id="KW-0326">Glycosidase</keyword>
<sequence length="697" mass="76238">MLPIRRRTLLKLVSGSAAYAAALPLVQAASPTTTDATRAVAHDSLLSIEFDARLHSRISARGEAITGFDASESLLLADGGTIDDFAFVDERIARVRDDRHGPGRRHTLRGRSAGGIEKTVVLTFQERHPGMAVLQTRFRNGGDAPLEIAGWRNAAHAMADAGDGFWSFSGATHTDRRDWVQPLVDGFEQRNTLAMDSSDYGGGTPVANIWRRDVGLAVGHVEPKPRLLDLPVARTAGGATIAVENTRAMTLAPGDTLASDRCFINVHSGDYFAALQHYSQWMADAGIAAPEVPASAFAPIWCAWGYERDFTTEQVLGTLPKVKELGFEWVVLDDGWQTNEGDWQIDTRKFPRGEDDMRAFVQAIRAQGLRPRLWLAPLAADPGSEVLYRQTDMLLLDADGASQNVTWWNAFTQCPGYQPTVDFYVALVKKIIGDWGFEGLKLDGQHLNAVAPCYNPAHNHADPMDSCEAVATFWQAIHDAAHEANPDAVVELCPCGTAFAFHNMPATDQYPSSDPLSSWQVRHKGKTIKALIGKRGSYAGDHVELADGGADFASSVGIGAVISTKFTWPHDIPDPKLDMPPGGLVLDAEKEALWRKWIDLYRDHMLPRGDYLGTLYDIGFDKPETHVIGKDGALYYAFYAERWDGPLQLRGLGRGRYRVRDLFNGTELGMVDARSNTLPAAAFDTFLLLQATPGGAA</sequence>
<organism evidence="4 5">
    <name type="scientific">Luteimonas terrae</name>
    <dbReference type="NCBI Taxonomy" id="1530191"/>
    <lineage>
        <taxon>Bacteria</taxon>
        <taxon>Pseudomonadati</taxon>
        <taxon>Pseudomonadota</taxon>
        <taxon>Gammaproteobacteria</taxon>
        <taxon>Lysobacterales</taxon>
        <taxon>Lysobacteraceae</taxon>
        <taxon>Luteimonas</taxon>
    </lineage>
</organism>
<dbReference type="GO" id="GO:0004557">
    <property type="term" value="F:alpha-galactosidase activity"/>
    <property type="evidence" value="ECO:0007669"/>
    <property type="project" value="UniProtKB-EC"/>
</dbReference>
<dbReference type="SUPFAM" id="SSF51445">
    <property type="entry name" value="(Trans)glycosidases"/>
    <property type="match status" value="1"/>
</dbReference>
<dbReference type="PANTHER" id="PTHR43053">
    <property type="entry name" value="GLYCOSIDASE FAMILY 31"/>
    <property type="match status" value="1"/>
</dbReference>
<dbReference type="PANTHER" id="PTHR43053:SF3">
    <property type="entry name" value="ALPHA-GALACTOSIDASE C-RELATED"/>
    <property type="match status" value="1"/>
</dbReference>
<dbReference type="InterPro" id="IPR013785">
    <property type="entry name" value="Aldolase_TIM"/>
</dbReference>
<dbReference type="PROSITE" id="PS51318">
    <property type="entry name" value="TAT"/>
    <property type="match status" value="1"/>
</dbReference>